<dbReference type="InterPro" id="IPR017930">
    <property type="entry name" value="Myb_dom"/>
</dbReference>
<reference evidence="6 7" key="1">
    <citation type="submission" date="2019-01" db="EMBL/GenBank/DDBJ databases">
        <title>Nuclear Genome Assembly of the Microalgal Biofuel strain Nannochloropsis salina CCMP1776.</title>
        <authorList>
            <person name="Hovde B."/>
        </authorList>
    </citation>
    <scope>NUCLEOTIDE SEQUENCE [LARGE SCALE GENOMIC DNA]</scope>
    <source>
        <strain evidence="6 7">CCMP1776</strain>
    </source>
</reference>
<dbReference type="FunFam" id="1.10.10.60:FF:000010">
    <property type="entry name" value="Transcriptional activator Myb isoform A"/>
    <property type="match status" value="1"/>
</dbReference>
<keyword evidence="2" id="KW-0238">DNA-binding</keyword>
<organism evidence="6 7">
    <name type="scientific">Nannochloropsis salina CCMP1776</name>
    <dbReference type="NCBI Taxonomy" id="1027361"/>
    <lineage>
        <taxon>Eukaryota</taxon>
        <taxon>Sar</taxon>
        <taxon>Stramenopiles</taxon>
        <taxon>Ochrophyta</taxon>
        <taxon>Eustigmatophyceae</taxon>
        <taxon>Eustigmatales</taxon>
        <taxon>Monodopsidaceae</taxon>
        <taxon>Microchloropsis</taxon>
        <taxon>Microchloropsis salina</taxon>
    </lineage>
</organism>
<evidence type="ECO:0000256" key="3">
    <source>
        <dbReference type="SAM" id="MobiDB-lite"/>
    </source>
</evidence>
<dbReference type="GO" id="GO:0000978">
    <property type="term" value="F:RNA polymerase II cis-regulatory region sequence-specific DNA binding"/>
    <property type="evidence" value="ECO:0007669"/>
    <property type="project" value="TreeGrafter"/>
</dbReference>
<proteinExistence type="predicted"/>
<evidence type="ECO:0000313" key="6">
    <source>
        <dbReference type="EMBL" id="TFJ85920.1"/>
    </source>
</evidence>
<dbReference type="PANTHER" id="PTHR45614:SF25">
    <property type="entry name" value="MYB PROTEIN"/>
    <property type="match status" value="1"/>
</dbReference>
<evidence type="ECO:0000256" key="1">
    <source>
        <dbReference type="ARBA" id="ARBA00022737"/>
    </source>
</evidence>
<feature type="domain" description="Myb-like" evidence="4">
    <location>
        <begin position="305"/>
        <end position="355"/>
    </location>
</feature>
<dbReference type="Gene3D" id="1.10.10.60">
    <property type="entry name" value="Homeodomain-like"/>
    <property type="match status" value="3"/>
</dbReference>
<dbReference type="OrthoDB" id="2143914at2759"/>
<keyword evidence="1" id="KW-0677">Repeat</keyword>
<dbReference type="Pfam" id="PF00249">
    <property type="entry name" value="Myb_DNA-binding"/>
    <property type="match status" value="1"/>
</dbReference>
<feature type="domain" description="HTH myb-type" evidence="5">
    <location>
        <begin position="258"/>
        <end position="304"/>
    </location>
</feature>
<dbReference type="SUPFAM" id="SSF46689">
    <property type="entry name" value="Homeodomain-like"/>
    <property type="match status" value="2"/>
</dbReference>
<dbReference type="AlphaFoldDB" id="A0A4D9D3A3"/>
<dbReference type="Pfam" id="PF13921">
    <property type="entry name" value="Myb_DNA-bind_6"/>
    <property type="match status" value="1"/>
</dbReference>
<feature type="domain" description="Myb-like" evidence="4">
    <location>
        <begin position="207"/>
        <end position="253"/>
    </location>
</feature>
<dbReference type="SMART" id="SM00717">
    <property type="entry name" value="SANT"/>
    <property type="match status" value="3"/>
</dbReference>
<feature type="domain" description="HTH myb-type" evidence="5">
    <location>
        <begin position="207"/>
        <end position="257"/>
    </location>
</feature>
<feature type="compositionally biased region" description="Polar residues" evidence="3">
    <location>
        <begin position="144"/>
        <end position="158"/>
    </location>
</feature>
<feature type="compositionally biased region" description="Basic and acidic residues" evidence="3">
    <location>
        <begin position="160"/>
        <end position="180"/>
    </location>
</feature>
<feature type="compositionally biased region" description="Pro residues" evidence="3">
    <location>
        <begin position="460"/>
        <end position="472"/>
    </location>
</feature>
<feature type="domain" description="Myb-like" evidence="4">
    <location>
        <begin position="254"/>
        <end position="304"/>
    </location>
</feature>
<evidence type="ECO:0000259" key="5">
    <source>
        <dbReference type="PROSITE" id="PS51294"/>
    </source>
</evidence>
<accession>A0A4D9D3A3</accession>
<dbReference type="GO" id="GO:0005634">
    <property type="term" value="C:nucleus"/>
    <property type="evidence" value="ECO:0007669"/>
    <property type="project" value="TreeGrafter"/>
</dbReference>
<sequence length="860" mass="92997">MHDLVVNTAPYTKKLDSRPSPVWHQTEDGLPVSKSKAELAAKMSSFDIPAPYHIEASSALGPPAQPIDIKIQVKKESDAVAAGYPASCEGSKTREATLSLGTLGLLPASSAKNPPIVTRREEHHSKSSSPQGPYSLPASRSAPLHSSSKVGIHVNSQRPLRPDGKETKLTPEPDTAEKSGKRGLIAVEERRESPLKEPSSGPGGGKRWSKEEDAMLRAAVASKGPQCWKQISDEFLEGKRSDVQCLHRWQKVLQPGLVKGPWTAEEDQIILRCVQEGNLKWAAIADLIPGRLGKQCRERWYNNLDPALKKGEWTEEEDRVLAEAQAKWGNAWTKIARSLPGRSENAVKNRWNSSTRRREKAMGRAATKKQDLGDQESWKAAASYPSVRDPPVEKEMRGHGGDAVAKRLNPCADNGGRAMSSKGREEMDASGVVKDSTRCVARAGSAKGNMARTTAGTSIGPPPLPVSLPPASQPALSTPTGTSGSGCGSRGAFEHSCLEDWADLDGLEQGALEDFLKSAEGDSYFLGPEGGRTGGESPRERMQREEGEDGSLAASFMSVSLERARTRAKNPSTAAAPPAMHSDHVPGRLPTQPSQPISQSFAHYPRPLRQEENTPQHHHPLYPQHHYLQAQHKEQHVSVPTPAPAWEPSSLSYSQPGRLHAMVRSDGPTQPYEISDDPGSSLGITQHSPPGYPSFPSHHFPALHARPPSAHGGTGTPFSSNAIYDWKGGYESERATPTPSCFHATTGVDQRTKDGIPLLLPPSHPSKSSYKPAFPGRAVSLQEDAPGTRFPHISSPNNECQQSLQEDTLLEDGFGGKAQGGRRDEKKGVPDPGPLESQMQPPSFVLDPNESFHIGDDFLV</sequence>
<feature type="compositionally biased region" description="Basic and acidic residues" evidence="3">
    <location>
        <begin position="390"/>
        <end position="400"/>
    </location>
</feature>
<dbReference type="Proteomes" id="UP000355283">
    <property type="component" value="Unassembled WGS sequence"/>
</dbReference>
<dbReference type="InterPro" id="IPR001005">
    <property type="entry name" value="SANT/Myb"/>
</dbReference>
<feature type="region of interest" description="Disordered" evidence="3">
    <location>
        <begin position="664"/>
        <end position="716"/>
    </location>
</feature>
<evidence type="ECO:0000256" key="2">
    <source>
        <dbReference type="ARBA" id="ARBA00023125"/>
    </source>
</evidence>
<dbReference type="EMBL" id="SDOX01000010">
    <property type="protein sequence ID" value="TFJ85920.1"/>
    <property type="molecule type" value="Genomic_DNA"/>
</dbReference>
<feature type="region of interest" description="Disordered" evidence="3">
    <location>
        <begin position="734"/>
        <end position="774"/>
    </location>
</feature>
<feature type="region of interest" description="Disordered" evidence="3">
    <location>
        <begin position="568"/>
        <end position="596"/>
    </location>
</feature>
<comment type="caution">
    <text evidence="6">The sequence shown here is derived from an EMBL/GenBank/DDBJ whole genome shotgun (WGS) entry which is preliminary data.</text>
</comment>
<dbReference type="PROSITE" id="PS51294">
    <property type="entry name" value="HTH_MYB"/>
    <property type="match status" value="3"/>
</dbReference>
<dbReference type="CDD" id="cd00167">
    <property type="entry name" value="SANT"/>
    <property type="match status" value="3"/>
</dbReference>
<dbReference type="PANTHER" id="PTHR45614">
    <property type="entry name" value="MYB PROTEIN-RELATED"/>
    <property type="match status" value="1"/>
</dbReference>
<feature type="domain" description="HTH myb-type" evidence="5">
    <location>
        <begin position="305"/>
        <end position="359"/>
    </location>
</feature>
<dbReference type="GO" id="GO:0000981">
    <property type="term" value="F:DNA-binding transcription factor activity, RNA polymerase II-specific"/>
    <property type="evidence" value="ECO:0007669"/>
    <property type="project" value="TreeGrafter"/>
</dbReference>
<dbReference type="InterPro" id="IPR050560">
    <property type="entry name" value="MYB_TF"/>
</dbReference>
<gene>
    <name evidence="6" type="ORF">NSK_002740</name>
</gene>
<feature type="region of interest" description="Disordered" evidence="3">
    <location>
        <begin position="809"/>
        <end position="850"/>
    </location>
</feature>
<evidence type="ECO:0000313" key="7">
    <source>
        <dbReference type="Proteomes" id="UP000355283"/>
    </source>
</evidence>
<keyword evidence="7" id="KW-1185">Reference proteome</keyword>
<dbReference type="PROSITE" id="PS50090">
    <property type="entry name" value="MYB_LIKE"/>
    <property type="match status" value="3"/>
</dbReference>
<feature type="region of interest" description="Disordered" evidence="3">
    <location>
        <begin position="521"/>
        <end position="550"/>
    </location>
</feature>
<feature type="compositionally biased region" description="Low complexity" evidence="3">
    <location>
        <begin position="473"/>
        <end position="482"/>
    </location>
</feature>
<dbReference type="InterPro" id="IPR009057">
    <property type="entry name" value="Homeodomain-like_sf"/>
</dbReference>
<name>A0A4D9D3A3_9STRA</name>
<feature type="region of interest" description="Disordered" evidence="3">
    <location>
        <begin position="343"/>
        <end position="491"/>
    </location>
</feature>
<feature type="region of interest" description="Disordered" evidence="3">
    <location>
        <begin position="105"/>
        <end position="209"/>
    </location>
</feature>
<evidence type="ECO:0000259" key="4">
    <source>
        <dbReference type="PROSITE" id="PS50090"/>
    </source>
</evidence>
<protein>
    <submittedName>
        <fullName evidence="6">Uncharacterized protein</fullName>
    </submittedName>
</protein>